<evidence type="ECO:0000313" key="3">
    <source>
        <dbReference type="Proteomes" id="UP001054945"/>
    </source>
</evidence>
<accession>A0AAV4Y1M9</accession>
<gene>
    <name evidence="2" type="ORF">CEXT_118951</name>
</gene>
<dbReference type="Proteomes" id="UP001054945">
    <property type="component" value="Unassembled WGS sequence"/>
</dbReference>
<sequence>MVNTESTRTEPSLDNQKSPHQITNEIQSLPQVFVSKQRSSSILFTFKTPTSMYIYNPLQTTYCTPALSPSIERWYQGGDRTRFILLSITGGGLEDGKDIVCLLNGWGFEWMSRFVVPRR</sequence>
<organism evidence="2 3">
    <name type="scientific">Caerostris extrusa</name>
    <name type="common">Bark spider</name>
    <name type="synonym">Caerostris bankana</name>
    <dbReference type="NCBI Taxonomy" id="172846"/>
    <lineage>
        <taxon>Eukaryota</taxon>
        <taxon>Metazoa</taxon>
        <taxon>Ecdysozoa</taxon>
        <taxon>Arthropoda</taxon>
        <taxon>Chelicerata</taxon>
        <taxon>Arachnida</taxon>
        <taxon>Araneae</taxon>
        <taxon>Araneomorphae</taxon>
        <taxon>Entelegynae</taxon>
        <taxon>Araneoidea</taxon>
        <taxon>Araneidae</taxon>
        <taxon>Caerostris</taxon>
    </lineage>
</organism>
<reference evidence="2 3" key="1">
    <citation type="submission" date="2021-06" db="EMBL/GenBank/DDBJ databases">
        <title>Caerostris extrusa draft genome.</title>
        <authorList>
            <person name="Kono N."/>
            <person name="Arakawa K."/>
        </authorList>
    </citation>
    <scope>NUCLEOTIDE SEQUENCE [LARGE SCALE GENOMIC DNA]</scope>
</reference>
<comment type="caution">
    <text evidence="2">The sequence shown here is derived from an EMBL/GenBank/DDBJ whole genome shotgun (WGS) entry which is preliminary data.</text>
</comment>
<proteinExistence type="predicted"/>
<name>A0AAV4Y1M9_CAEEX</name>
<dbReference type="AlphaFoldDB" id="A0AAV4Y1M9"/>
<evidence type="ECO:0000313" key="2">
    <source>
        <dbReference type="EMBL" id="GIZ00434.1"/>
    </source>
</evidence>
<evidence type="ECO:0000256" key="1">
    <source>
        <dbReference type="SAM" id="MobiDB-lite"/>
    </source>
</evidence>
<feature type="region of interest" description="Disordered" evidence="1">
    <location>
        <begin position="1"/>
        <end position="21"/>
    </location>
</feature>
<dbReference type="EMBL" id="BPLR01001154">
    <property type="protein sequence ID" value="GIZ00434.1"/>
    <property type="molecule type" value="Genomic_DNA"/>
</dbReference>
<protein>
    <submittedName>
        <fullName evidence="2">Uncharacterized protein</fullName>
    </submittedName>
</protein>
<keyword evidence="3" id="KW-1185">Reference proteome</keyword>